<dbReference type="AlphaFoldDB" id="A0A415BRR3"/>
<protein>
    <submittedName>
        <fullName evidence="1">Uncharacterized protein</fullName>
    </submittedName>
</protein>
<dbReference type="EMBL" id="QRLF01000016">
    <property type="protein sequence ID" value="RHI91056.1"/>
    <property type="molecule type" value="Genomic_DNA"/>
</dbReference>
<accession>A0A415BRR3</accession>
<comment type="caution">
    <text evidence="1">The sequence shown here is derived from an EMBL/GenBank/DDBJ whole genome shotgun (WGS) entry which is preliminary data.</text>
</comment>
<reference evidence="1 2" key="1">
    <citation type="submission" date="2018-08" db="EMBL/GenBank/DDBJ databases">
        <title>A genome reference for cultivated species of the human gut microbiota.</title>
        <authorList>
            <person name="Zou Y."/>
            <person name="Xue W."/>
            <person name="Luo G."/>
        </authorList>
    </citation>
    <scope>NUCLEOTIDE SEQUENCE [LARGE SCALE GENOMIC DNA]</scope>
    <source>
        <strain evidence="1 2">AM13-21</strain>
    </source>
</reference>
<evidence type="ECO:0000313" key="2">
    <source>
        <dbReference type="Proteomes" id="UP000285777"/>
    </source>
</evidence>
<organism evidence="1 2">
    <name type="scientific">Phocaeicola vulgatus</name>
    <name type="common">Bacteroides vulgatus</name>
    <dbReference type="NCBI Taxonomy" id="821"/>
    <lineage>
        <taxon>Bacteria</taxon>
        <taxon>Pseudomonadati</taxon>
        <taxon>Bacteroidota</taxon>
        <taxon>Bacteroidia</taxon>
        <taxon>Bacteroidales</taxon>
        <taxon>Bacteroidaceae</taxon>
        <taxon>Phocaeicola</taxon>
    </lineage>
</organism>
<gene>
    <name evidence="1" type="ORF">DW150_10965</name>
</gene>
<dbReference type="Proteomes" id="UP000285777">
    <property type="component" value="Unassembled WGS sequence"/>
</dbReference>
<evidence type="ECO:0000313" key="1">
    <source>
        <dbReference type="EMBL" id="RHI91056.1"/>
    </source>
</evidence>
<dbReference type="RefSeq" id="WP_118290988.1">
    <property type="nucleotide sequence ID" value="NZ_QRLF01000016.1"/>
</dbReference>
<sequence length="157" mass="17954">MYHASPHLTYLLQTDLLKPDVSKLNYPLYPPWDWAEKSFRCFSHSANPLLTGVPAEGFGLLTVSARLQMFQPVKVRCYEISKTLKTVSRPIIIRGRTRKKTTFPAQKEVRAWRKCLVVLQEHSMASGEVPVLQAGKKDKFVFKKGPFLLPKTSLSFF</sequence>
<name>A0A415BRR3_PHOVU</name>
<proteinExistence type="predicted"/>